<feature type="signal peptide" evidence="1">
    <location>
        <begin position="1"/>
        <end position="18"/>
    </location>
</feature>
<keyword evidence="3" id="KW-1185">Reference proteome</keyword>
<evidence type="ECO:0000313" key="2">
    <source>
        <dbReference type="EMBL" id="PMD12662.1"/>
    </source>
</evidence>
<proteinExistence type="predicted"/>
<dbReference type="EMBL" id="KZ613545">
    <property type="protein sequence ID" value="PMD12662.1"/>
    <property type="molecule type" value="Genomic_DNA"/>
</dbReference>
<evidence type="ECO:0000313" key="3">
    <source>
        <dbReference type="Proteomes" id="UP000235672"/>
    </source>
</evidence>
<dbReference type="AlphaFoldDB" id="A0A2J6PF41"/>
<name>A0A2J6PF41_9HELO</name>
<reference evidence="2 3" key="1">
    <citation type="submission" date="2016-05" db="EMBL/GenBank/DDBJ databases">
        <title>A degradative enzymes factory behind the ericoid mycorrhizal symbiosis.</title>
        <authorList>
            <consortium name="DOE Joint Genome Institute"/>
            <person name="Martino E."/>
            <person name="Morin E."/>
            <person name="Grelet G."/>
            <person name="Kuo A."/>
            <person name="Kohler A."/>
            <person name="Daghino S."/>
            <person name="Barry K."/>
            <person name="Choi C."/>
            <person name="Cichocki N."/>
            <person name="Clum A."/>
            <person name="Copeland A."/>
            <person name="Hainaut M."/>
            <person name="Haridas S."/>
            <person name="Labutti K."/>
            <person name="Lindquist E."/>
            <person name="Lipzen A."/>
            <person name="Khouja H.-R."/>
            <person name="Murat C."/>
            <person name="Ohm R."/>
            <person name="Olson A."/>
            <person name="Spatafora J."/>
            <person name="Veneault-Fourrey C."/>
            <person name="Henrissat B."/>
            <person name="Grigoriev I."/>
            <person name="Martin F."/>
            <person name="Perotto S."/>
        </authorList>
    </citation>
    <scope>NUCLEOTIDE SEQUENCE [LARGE SCALE GENOMIC DNA]</scope>
    <source>
        <strain evidence="2 3">UAMH 7357</strain>
    </source>
</reference>
<organism evidence="2 3">
    <name type="scientific">Hyaloscypha hepaticicola</name>
    <dbReference type="NCBI Taxonomy" id="2082293"/>
    <lineage>
        <taxon>Eukaryota</taxon>
        <taxon>Fungi</taxon>
        <taxon>Dikarya</taxon>
        <taxon>Ascomycota</taxon>
        <taxon>Pezizomycotina</taxon>
        <taxon>Leotiomycetes</taxon>
        <taxon>Helotiales</taxon>
        <taxon>Hyaloscyphaceae</taxon>
        <taxon>Hyaloscypha</taxon>
    </lineage>
</organism>
<evidence type="ECO:0000256" key="1">
    <source>
        <dbReference type="SAM" id="SignalP"/>
    </source>
</evidence>
<gene>
    <name evidence="2" type="ORF">NA56DRAFT_652353</name>
</gene>
<protein>
    <submittedName>
        <fullName evidence="2">Uncharacterized protein</fullName>
    </submittedName>
</protein>
<dbReference type="Proteomes" id="UP000235672">
    <property type="component" value="Unassembled WGS sequence"/>
</dbReference>
<accession>A0A2J6PF41</accession>
<feature type="chain" id="PRO_5014382717" evidence="1">
    <location>
        <begin position="19"/>
        <end position="110"/>
    </location>
</feature>
<sequence length="110" mass="11356">MHLVAFLATALPLVPLAALEACVAGGPADQVAAAKVCCKEITGSWYGPYENQGICVLPDWGTKWYNLCVSEVKDSKLDIQCIPGDGAGLTLSAESTTATVTDAGSVVTIL</sequence>
<dbReference type="OrthoDB" id="3505050at2759"/>
<keyword evidence="1" id="KW-0732">Signal</keyword>